<evidence type="ECO:0000256" key="1">
    <source>
        <dbReference type="SAM" id="MobiDB-lite"/>
    </source>
</evidence>
<keyword evidence="2" id="KW-0812">Transmembrane</keyword>
<keyword evidence="2" id="KW-1133">Transmembrane helix</keyword>
<dbReference type="AlphaFoldDB" id="A0AAN8XI64"/>
<sequence>MIFFLLVTVLHPSPRDSSSSRIFHRQTSSSGRGSTGSSTRGLHSFRPLEEDESDLVAVKPGNLSCYTCQLDFRKKQYETNHPCLGRHDGLKVNEDFLVSCGPRDFYCRAERTEVNGVLITLVRECSNVCYYGCRPKGFGISYESCAECCTSHGCNNMYPVSSAVTSLLSFWLIVLEFFILAMKRTND</sequence>
<evidence type="ECO:0000256" key="2">
    <source>
        <dbReference type="SAM" id="Phobius"/>
    </source>
</evidence>
<dbReference type="InterPro" id="IPR013087">
    <property type="entry name" value="Znf_C2H2_type"/>
</dbReference>
<protein>
    <recommendedName>
        <fullName evidence="3">C2H2-type domain-containing protein</fullName>
    </recommendedName>
</protein>
<dbReference type="EMBL" id="JAXCGZ010001979">
    <property type="protein sequence ID" value="KAK7084792.1"/>
    <property type="molecule type" value="Genomic_DNA"/>
</dbReference>
<proteinExistence type="predicted"/>
<keyword evidence="5" id="KW-1185">Reference proteome</keyword>
<evidence type="ECO:0000259" key="3">
    <source>
        <dbReference type="PROSITE" id="PS00028"/>
    </source>
</evidence>
<name>A0AAN8XI64_HALRR</name>
<feature type="transmembrane region" description="Helical" evidence="2">
    <location>
        <begin position="157"/>
        <end position="181"/>
    </location>
</feature>
<dbReference type="Proteomes" id="UP001381693">
    <property type="component" value="Unassembled WGS sequence"/>
</dbReference>
<feature type="region of interest" description="Disordered" evidence="1">
    <location>
        <begin position="13"/>
        <end position="43"/>
    </location>
</feature>
<keyword evidence="2" id="KW-0472">Membrane</keyword>
<gene>
    <name evidence="4" type="ORF">SK128_007054</name>
</gene>
<evidence type="ECO:0000313" key="5">
    <source>
        <dbReference type="Proteomes" id="UP001381693"/>
    </source>
</evidence>
<accession>A0AAN8XI64</accession>
<feature type="compositionally biased region" description="Low complexity" evidence="1">
    <location>
        <begin position="27"/>
        <end position="41"/>
    </location>
</feature>
<organism evidence="4 5">
    <name type="scientific">Halocaridina rubra</name>
    <name type="common">Hawaiian red shrimp</name>
    <dbReference type="NCBI Taxonomy" id="373956"/>
    <lineage>
        <taxon>Eukaryota</taxon>
        <taxon>Metazoa</taxon>
        <taxon>Ecdysozoa</taxon>
        <taxon>Arthropoda</taxon>
        <taxon>Crustacea</taxon>
        <taxon>Multicrustacea</taxon>
        <taxon>Malacostraca</taxon>
        <taxon>Eumalacostraca</taxon>
        <taxon>Eucarida</taxon>
        <taxon>Decapoda</taxon>
        <taxon>Pleocyemata</taxon>
        <taxon>Caridea</taxon>
        <taxon>Atyoidea</taxon>
        <taxon>Atyidae</taxon>
        <taxon>Halocaridina</taxon>
    </lineage>
</organism>
<dbReference type="CDD" id="cd00117">
    <property type="entry name" value="TFP"/>
    <property type="match status" value="1"/>
</dbReference>
<dbReference type="PROSITE" id="PS00028">
    <property type="entry name" value="ZINC_FINGER_C2H2_1"/>
    <property type="match status" value="1"/>
</dbReference>
<feature type="domain" description="C2H2-type" evidence="3">
    <location>
        <begin position="65"/>
        <end position="87"/>
    </location>
</feature>
<reference evidence="4 5" key="1">
    <citation type="submission" date="2023-11" db="EMBL/GenBank/DDBJ databases">
        <title>Halocaridina rubra genome assembly.</title>
        <authorList>
            <person name="Smith C."/>
        </authorList>
    </citation>
    <scope>NUCLEOTIDE SEQUENCE [LARGE SCALE GENOMIC DNA]</scope>
    <source>
        <strain evidence="4">EP-1</strain>
        <tissue evidence="4">Whole</tissue>
    </source>
</reference>
<evidence type="ECO:0000313" key="4">
    <source>
        <dbReference type="EMBL" id="KAK7084792.1"/>
    </source>
</evidence>
<comment type="caution">
    <text evidence="4">The sequence shown here is derived from an EMBL/GenBank/DDBJ whole genome shotgun (WGS) entry which is preliminary data.</text>
</comment>